<evidence type="ECO:0000256" key="1">
    <source>
        <dbReference type="ARBA" id="ARBA00010609"/>
    </source>
</evidence>
<feature type="region of interest" description="Disordered" evidence="4">
    <location>
        <begin position="1"/>
        <end position="23"/>
    </location>
</feature>
<organism evidence="7 8">
    <name type="scientific">Paramicrobacterium chengjingii</name>
    <dbReference type="NCBI Taxonomy" id="2769067"/>
    <lineage>
        <taxon>Bacteria</taxon>
        <taxon>Bacillati</taxon>
        <taxon>Actinomycetota</taxon>
        <taxon>Actinomycetes</taxon>
        <taxon>Micrococcales</taxon>
        <taxon>Microbacteriaceae</taxon>
        <taxon>Paramicrobacterium</taxon>
    </lineage>
</organism>
<dbReference type="InterPro" id="IPR008972">
    <property type="entry name" value="Cupredoxin"/>
</dbReference>
<dbReference type="PANTHER" id="PTHR48267">
    <property type="entry name" value="CUPREDOXIN SUPERFAMILY PROTEIN"/>
    <property type="match status" value="1"/>
</dbReference>
<comment type="similarity">
    <text evidence="1">Belongs to the multicopper oxidase family.</text>
</comment>
<dbReference type="RefSeq" id="WP_166993248.1">
    <property type="nucleotide sequence ID" value="NZ_CP061169.1"/>
</dbReference>
<dbReference type="CDD" id="cd13890">
    <property type="entry name" value="CuRO_3_CueO_FtsP"/>
    <property type="match status" value="1"/>
</dbReference>
<dbReference type="PROSITE" id="PS00080">
    <property type="entry name" value="MULTICOPPER_OXIDASE2"/>
    <property type="match status" value="1"/>
</dbReference>
<dbReference type="InterPro" id="IPR011706">
    <property type="entry name" value="Cu-oxidase_C"/>
</dbReference>
<accession>A0ABX6YH19</accession>
<dbReference type="SUPFAM" id="SSF49503">
    <property type="entry name" value="Cupredoxins"/>
    <property type="match status" value="3"/>
</dbReference>
<dbReference type="CDD" id="cd04232">
    <property type="entry name" value="CuRO_1_CueO_FtsP"/>
    <property type="match status" value="1"/>
</dbReference>
<name>A0ABX6YH19_9MICO</name>
<proteinExistence type="inferred from homology"/>
<feature type="region of interest" description="Disordered" evidence="4">
    <location>
        <begin position="514"/>
        <end position="536"/>
    </location>
</feature>
<evidence type="ECO:0000256" key="4">
    <source>
        <dbReference type="SAM" id="MobiDB-lite"/>
    </source>
</evidence>
<keyword evidence="2" id="KW-0479">Metal-binding</keyword>
<dbReference type="InterPro" id="IPR011707">
    <property type="entry name" value="Cu-oxidase-like_N"/>
</dbReference>
<dbReference type="CDD" id="cd13867">
    <property type="entry name" value="CuRO_2_CueO_FtsP"/>
    <property type="match status" value="1"/>
</dbReference>
<evidence type="ECO:0000259" key="6">
    <source>
        <dbReference type="Pfam" id="PF07732"/>
    </source>
</evidence>
<evidence type="ECO:0000256" key="3">
    <source>
        <dbReference type="ARBA" id="ARBA00023002"/>
    </source>
</evidence>
<feature type="domain" description="Plastocyanin-like" evidence="6">
    <location>
        <begin position="95"/>
        <end position="204"/>
    </location>
</feature>
<evidence type="ECO:0000313" key="8">
    <source>
        <dbReference type="Proteomes" id="UP000662814"/>
    </source>
</evidence>
<dbReference type="Proteomes" id="UP000662814">
    <property type="component" value="Chromosome"/>
</dbReference>
<dbReference type="PANTHER" id="PTHR48267:SF1">
    <property type="entry name" value="BILIRUBIN OXIDASE"/>
    <property type="match status" value="1"/>
</dbReference>
<sequence length="536" mass="58774">MRHTPAFRGARSRRSHTSTHRLRRPRAVLATASILVIGGLGLTIGITACAPSSPAVDTVGAVDFETPLAIPPLAERTVDADGTVHVDLTARSGSTPFVDGTETPTLGYNGSYLGPTIKVHRDEHFAPCLTNELSEVTTLHWHGMHLPAAADGGPHQPVEPGQQWCPEWTIDQPAATLWYHPHPHEETERQVGLGLAGMLQIEDDVEAALPLPRDYGVDDVPVVIQDARFSDEGEFQKTQDFVGTLGDTLLVNGTIGPYFEATTNVVRLRILNASPARVYDFAFDDDREFAMIASGGGLLEKPAQLDHIRLSPAERAEILVKLEPGETVTLRSNPPNLGESFQPITGSAGHDDRFDVLQLRAASELDHVGEIPETLTTIEPLDPADAVGERSFTLNGHNINDKQMKMDRIDAVATVNTTEIWNVLNEMPAPHNFHVHDVQFQVLSVDGMPPSPELAGWKDTIYLEPDVQYRIIMEFTDYADGDNPYMFHCHLLRHEDAGMMGQFLVMEPGANVPSRWVVDETPGDDDDSADAGRHQH</sequence>
<reference evidence="7 8" key="1">
    <citation type="submission" date="2020-12" db="EMBL/GenBank/DDBJ databases">
        <title>Microbacterium sp. HY060.</title>
        <authorList>
            <person name="Zhou J."/>
        </authorList>
    </citation>
    <scope>NUCLEOTIDE SEQUENCE [LARGE SCALE GENOMIC DNA]</scope>
    <source>
        <strain evidence="7 8">HY60</strain>
    </source>
</reference>
<dbReference type="InterPro" id="IPR045087">
    <property type="entry name" value="Cu-oxidase_fam"/>
</dbReference>
<dbReference type="EMBL" id="CP061169">
    <property type="protein sequence ID" value="QPZ37915.1"/>
    <property type="molecule type" value="Genomic_DNA"/>
</dbReference>
<gene>
    <name evidence="7" type="ORF">HCR76_14040</name>
</gene>
<dbReference type="InterPro" id="IPR002355">
    <property type="entry name" value="Cu_oxidase_Cu_BS"/>
</dbReference>
<evidence type="ECO:0000259" key="5">
    <source>
        <dbReference type="Pfam" id="PF07731"/>
    </source>
</evidence>
<keyword evidence="8" id="KW-1185">Reference proteome</keyword>
<evidence type="ECO:0000313" key="7">
    <source>
        <dbReference type="EMBL" id="QPZ37915.1"/>
    </source>
</evidence>
<evidence type="ECO:0000256" key="2">
    <source>
        <dbReference type="ARBA" id="ARBA00022723"/>
    </source>
</evidence>
<keyword evidence="3" id="KW-0560">Oxidoreductase</keyword>
<protein>
    <submittedName>
        <fullName evidence="7">Multicopper oxidase domain-containing protein</fullName>
    </submittedName>
</protein>
<dbReference type="Pfam" id="PF07731">
    <property type="entry name" value="Cu-oxidase_2"/>
    <property type="match status" value="1"/>
</dbReference>
<dbReference type="Pfam" id="PF07732">
    <property type="entry name" value="Cu-oxidase_3"/>
    <property type="match status" value="1"/>
</dbReference>
<dbReference type="Gene3D" id="2.60.40.420">
    <property type="entry name" value="Cupredoxins - blue copper proteins"/>
    <property type="match status" value="3"/>
</dbReference>
<feature type="domain" description="Plastocyanin-like" evidence="5">
    <location>
        <begin position="395"/>
        <end position="507"/>
    </location>
</feature>